<evidence type="ECO:0000313" key="1">
    <source>
        <dbReference type="EMBL" id="KGN00249.1"/>
    </source>
</evidence>
<gene>
    <name evidence="1" type="ORF">Z955_04460</name>
</gene>
<accession>A0A0A0II45</accession>
<dbReference type="RefSeq" id="WP_039259270.1">
    <property type="nucleotide sequence ID" value="NZ_JDRY01000023.1"/>
</dbReference>
<name>A0A0A0II45_CLOBO</name>
<proteinExistence type="predicted"/>
<sequence>MINCCCLLNERIKYICNCEYNYFFYKPNVTGVGLGYKFINGINTQEPCIHVLVTKKLPSNNLPSSALIPPLYKNTKTDVIEVGDIIAGQSNSFSNGPLTKRVRPIQPGYGMSTVPTSSPWQTKNTGSFGYIVTDNKQVSKGYCLLSTITTFTNSNNTPIGTKIVQPSRAYGGTSNDVVAKLLRFIPIKFISGSKEPVNYVDAAVASYFNVGEIQLINPFISNIGIPQGITTPKVGELVQWTGCITGHHVHNITTINATLKIPYQPNLRRALFKDIFVIKGKIKGDYDDKGALIVTKKNAAVGLLFAGAEETVVGCGINHIMNELDVRLLRYNG</sequence>
<dbReference type="Proteomes" id="UP000030014">
    <property type="component" value="Unassembled WGS sequence"/>
</dbReference>
<protein>
    <submittedName>
        <fullName evidence="1">Uncharacterized protein</fullName>
    </submittedName>
</protein>
<dbReference type="AlphaFoldDB" id="A0A0A0II45"/>
<evidence type="ECO:0000313" key="2">
    <source>
        <dbReference type="Proteomes" id="UP000030014"/>
    </source>
</evidence>
<dbReference type="EMBL" id="JDRY01000023">
    <property type="protein sequence ID" value="KGN00249.1"/>
    <property type="molecule type" value="Genomic_DNA"/>
</dbReference>
<organism evidence="1 2">
    <name type="scientific">Clostridium botulinum C/D str. DC5</name>
    <dbReference type="NCBI Taxonomy" id="1443128"/>
    <lineage>
        <taxon>Bacteria</taxon>
        <taxon>Bacillati</taxon>
        <taxon>Bacillota</taxon>
        <taxon>Clostridia</taxon>
        <taxon>Eubacteriales</taxon>
        <taxon>Clostridiaceae</taxon>
        <taxon>Clostridium</taxon>
    </lineage>
</organism>
<reference evidence="1 2" key="1">
    <citation type="submission" date="2014-01" db="EMBL/GenBank/DDBJ databases">
        <title>Plasmidome dynamics in the species complex Clostridium novyi sensu lato converts strains of independent lineages into distinctly different pathogens.</title>
        <authorList>
            <person name="Skarin H."/>
            <person name="Segerman B."/>
        </authorList>
    </citation>
    <scope>NUCLEOTIDE SEQUENCE [LARGE SCALE GENOMIC DNA]</scope>
    <source>
        <strain evidence="1 2">DC5</strain>
    </source>
</reference>
<comment type="caution">
    <text evidence="1">The sequence shown here is derived from an EMBL/GenBank/DDBJ whole genome shotgun (WGS) entry which is preliminary data.</text>
</comment>